<dbReference type="AlphaFoldDB" id="A0A918Z6U8"/>
<dbReference type="InterPro" id="IPR011990">
    <property type="entry name" value="TPR-like_helical_dom_sf"/>
</dbReference>
<evidence type="ECO:0008006" key="3">
    <source>
        <dbReference type="Google" id="ProtNLM"/>
    </source>
</evidence>
<name>A0A918Z6U8_9ACTN</name>
<dbReference type="SUPFAM" id="SSF81901">
    <property type="entry name" value="HCP-like"/>
    <property type="match status" value="1"/>
</dbReference>
<evidence type="ECO:0000313" key="1">
    <source>
        <dbReference type="EMBL" id="GHE38370.1"/>
    </source>
</evidence>
<dbReference type="Gene3D" id="1.25.40.10">
    <property type="entry name" value="Tetratricopeptide repeat domain"/>
    <property type="match status" value="2"/>
</dbReference>
<evidence type="ECO:0000313" key="2">
    <source>
        <dbReference type="Proteomes" id="UP000603227"/>
    </source>
</evidence>
<organism evidence="1 2">
    <name type="scientific">Streptomyces capitiformicae</name>
    <dbReference type="NCBI Taxonomy" id="2014920"/>
    <lineage>
        <taxon>Bacteria</taxon>
        <taxon>Bacillati</taxon>
        <taxon>Actinomycetota</taxon>
        <taxon>Actinomycetes</taxon>
        <taxon>Kitasatosporales</taxon>
        <taxon>Streptomycetaceae</taxon>
        <taxon>Streptomyces</taxon>
    </lineage>
</organism>
<gene>
    <name evidence="1" type="ORF">GCM10017771_56940</name>
</gene>
<proteinExistence type="predicted"/>
<sequence length="606" mass="65304">MDPVNAQDGGGAGAVSRNEISGGAQHAPILQARDFTGPVTITTTPTVTPGPGPAVPTHLQDPRNWPLAANWDALSAGAHRSRPDADGDAVPPYIPRDIDADLRHRLGEAAEAGGLVLLVGDSTAGKTRAAHAAVRDVLPGHRVLDPGGVRDLLAVTGVVARAGVRYLVWLDDLERYLAADGLSPALLAELARLRVPVVATMRVRQYETFLARDHDDRTDTAGRILRMAHPVEVERVWSTAEVRRAEQSADERIEDAVAHHGVHGIAEYLAAGPALLQEWRHASRVGGHPRGGALVSAAVALARTGLGGPYAIELLAGLHDEFLAAAGGYALRPEPLADALAWATRVRHGATSLLVPASEMAYMPFDYLVDHADASVSQQVWEASLAHAADDEERLIIGSRAEREGEYGRAEAAWRPLAEAGHPMAMSLLGSYLGSPIGDDPKEAERFLKGAADAGDVVAMSNYGDLLMRQGRLVEAELIYWRAVDAGFHFAAGKLGFLQLEQGRSEEGEASLRRAVEDPDFTGAIFCYPLARLLEETGRPEEAVEMYLRAYRSGNHGSLSRLRQLPLRPEHLDELTRIYQLMAAGDHALFFDDLRHFLTDLGRPPT</sequence>
<dbReference type="Proteomes" id="UP000603227">
    <property type="component" value="Unassembled WGS sequence"/>
</dbReference>
<accession>A0A918Z6U8</accession>
<protein>
    <recommendedName>
        <fullName evidence="3">Sel1 repeat family protein</fullName>
    </recommendedName>
</protein>
<comment type="caution">
    <text evidence="1">The sequence shown here is derived from an EMBL/GenBank/DDBJ whole genome shotgun (WGS) entry which is preliminary data.</text>
</comment>
<reference evidence="1" key="2">
    <citation type="submission" date="2020-09" db="EMBL/GenBank/DDBJ databases">
        <authorList>
            <person name="Sun Q."/>
            <person name="Zhou Y."/>
        </authorList>
    </citation>
    <scope>NUCLEOTIDE SEQUENCE</scope>
    <source>
        <strain evidence="1">CGMCC 4.7403</strain>
    </source>
</reference>
<dbReference type="EMBL" id="BNAT01000022">
    <property type="protein sequence ID" value="GHE38370.1"/>
    <property type="molecule type" value="Genomic_DNA"/>
</dbReference>
<keyword evidence="2" id="KW-1185">Reference proteome</keyword>
<reference evidence="1" key="1">
    <citation type="journal article" date="2014" name="Int. J. Syst. Evol. Microbiol.">
        <title>Complete genome sequence of Corynebacterium casei LMG S-19264T (=DSM 44701T), isolated from a smear-ripened cheese.</title>
        <authorList>
            <consortium name="US DOE Joint Genome Institute (JGI-PGF)"/>
            <person name="Walter F."/>
            <person name="Albersmeier A."/>
            <person name="Kalinowski J."/>
            <person name="Ruckert C."/>
        </authorList>
    </citation>
    <scope>NUCLEOTIDE SEQUENCE</scope>
    <source>
        <strain evidence="1">CGMCC 4.7403</strain>
    </source>
</reference>